<evidence type="ECO:0000313" key="2">
    <source>
        <dbReference type="EMBL" id="CAH1126511.1"/>
    </source>
</evidence>
<feature type="compositionally biased region" description="Basic and acidic residues" evidence="1">
    <location>
        <begin position="145"/>
        <end position="159"/>
    </location>
</feature>
<feature type="region of interest" description="Disordered" evidence="1">
    <location>
        <begin position="1"/>
        <end position="27"/>
    </location>
</feature>
<feature type="compositionally biased region" description="Basic residues" evidence="1">
    <location>
        <begin position="10"/>
        <end position="27"/>
    </location>
</feature>
<feature type="compositionally biased region" description="Polar residues" evidence="1">
    <location>
        <begin position="311"/>
        <end position="326"/>
    </location>
</feature>
<evidence type="ECO:0000256" key="1">
    <source>
        <dbReference type="SAM" id="MobiDB-lite"/>
    </source>
</evidence>
<organism evidence="2 3">
    <name type="scientific">Ceutorhynchus assimilis</name>
    <name type="common">cabbage seed weevil</name>
    <dbReference type="NCBI Taxonomy" id="467358"/>
    <lineage>
        <taxon>Eukaryota</taxon>
        <taxon>Metazoa</taxon>
        <taxon>Ecdysozoa</taxon>
        <taxon>Arthropoda</taxon>
        <taxon>Hexapoda</taxon>
        <taxon>Insecta</taxon>
        <taxon>Pterygota</taxon>
        <taxon>Neoptera</taxon>
        <taxon>Endopterygota</taxon>
        <taxon>Coleoptera</taxon>
        <taxon>Polyphaga</taxon>
        <taxon>Cucujiformia</taxon>
        <taxon>Curculionidae</taxon>
        <taxon>Ceutorhynchinae</taxon>
        <taxon>Ceutorhynchus</taxon>
    </lineage>
</organism>
<protein>
    <submittedName>
        <fullName evidence="2">Uncharacterized protein</fullName>
    </submittedName>
</protein>
<keyword evidence="3" id="KW-1185">Reference proteome</keyword>
<dbReference type="AlphaFoldDB" id="A0A9P0DLC2"/>
<dbReference type="Proteomes" id="UP001152799">
    <property type="component" value="Chromosome 2"/>
</dbReference>
<feature type="compositionally biased region" description="Polar residues" evidence="1">
    <location>
        <begin position="251"/>
        <end position="260"/>
    </location>
</feature>
<proteinExistence type="predicted"/>
<feature type="compositionally biased region" description="Polar residues" evidence="1">
    <location>
        <begin position="388"/>
        <end position="400"/>
    </location>
</feature>
<feature type="compositionally biased region" description="Basic and acidic residues" evidence="1">
    <location>
        <begin position="113"/>
        <end position="135"/>
    </location>
</feature>
<feature type="region of interest" description="Disordered" evidence="1">
    <location>
        <begin position="241"/>
        <end position="327"/>
    </location>
</feature>
<dbReference type="OrthoDB" id="6487365at2759"/>
<name>A0A9P0DLC2_9CUCU</name>
<sequence>MGNSSERFDRKRLRLSTKRKNRRLAMKRRKINLKLSVSSEDQNKLDVKIPLSQCINNDNDNNITDAGPSNSKENSMELNSAKSMSSLEEESEPDVPDLVPVHQPTDVDESTEVEIKEEPLKRENDLPTSDIHEEPSSDIYEESTSDIHEESTSDIHEEPPTLPLLPIIKEEPLDQPANISPETVEPQKKVEQISELGRQSIQMFFDSMAKTVMTLPPSFVSRIKSEVLRVVSNMEMEAIGEQMKEPIRTPENLTAASTVTEPRIKIENVDDEEAEASDELDQPELLDPESLDLDHDENYEPLAKKKKKSQADQPTPSSSALQVRTPRTQHEPVETFFQSVACTVTSFPRPFVCKAKVAVLKVISKMEVEVCSSRQLGYQDGGGGGDGSSTRHLLASGSNY</sequence>
<gene>
    <name evidence="2" type="ORF">CEUTPL_LOCUS5361</name>
</gene>
<reference evidence="2" key="1">
    <citation type="submission" date="2022-01" db="EMBL/GenBank/DDBJ databases">
        <authorList>
            <person name="King R."/>
        </authorList>
    </citation>
    <scope>NUCLEOTIDE SEQUENCE</scope>
</reference>
<feature type="region of interest" description="Disordered" evidence="1">
    <location>
        <begin position="55"/>
        <end position="160"/>
    </location>
</feature>
<feature type="compositionally biased region" description="Polar residues" evidence="1">
    <location>
        <begin position="67"/>
        <end position="86"/>
    </location>
</feature>
<evidence type="ECO:0000313" key="3">
    <source>
        <dbReference type="Proteomes" id="UP001152799"/>
    </source>
</evidence>
<accession>A0A9P0DLC2</accession>
<dbReference type="EMBL" id="OU892278">
    <property type="protein sequence ID" value="CAH1126511.1"/>
    <property type="molecule type" value="Genomic_DNA"/>
</dbReference>
<feature type="compositionally biased region" description="Acidic residues" evidence="1">
    <location>
        <begin position="269"/>
        <end position="291"/>
    </location>
</feature>
<feature type="region of interest" description="Disordered" evidence="1">
    <location>
        <begin position="377"/>
        <end position="400"/>
    </location>
</feature>